<keyword evidence="2" id="KW-0547">Nucleotide-binding</keyword>
<dbReference type="InterPro" id="IPR003439">
    <property type="entry name" value="ABC_transporter-like_ATP-bd"/>
</dbReference>
<dbReference type="InterPro" id="IPR027417">
    <property type="entry name" value="P-loop_NTPase"/>
</dbReference>
<dbReference type="InterPro" id="IPR003593">
    <property type="entry name" value="AAA+_ATPase"/>
</dbReference>
<dbReference type="EMBL" id="JALDAW010000013">
    <property type="protein sequence ID" value="MDY5168298.1"/>
    <property type="molecule type" value="Genomic_DNA"/>
</dbReference>
<dbReference type="RefSeq" id="WP_320883630.1">
    <property type="nucleotide sequence ID" value="NZ_BAABZA010000006.1"/>
</dbReference>
<accession>A0AB35UNF1</accession>
<dbReference type="SMART" id="SM00382">
    <property type="entry name" value="AAA"/>
    <property type="match status" value="1"/>
</dbReference>
<evidence type="ECO:0000259" key="4">
    <source>
        <dbReference type="PROSITE" id="PS50893"/>
    </source>
</evidence>
<name>A0AB35UNF1_9FIRM</name>
<evidence type="ECO:0000256" key="2">
    <source>
        <dbReference type="ARBA" id="ARBA00022741"/>
    </source>
</evidence>
<evidence type="ECO:0000256" key="1">
    <source>
        <dbReference type="ARBA" id="ARBA00022448"/>
    </source>
</evidence>
<dbReference type="PANTHER" id="PTHR42939">
    <property type="entry name" value="ABC TRANSPORTER ATP-BINDING PROTEIN ALBC-RELATED"/>
    <property type="match status" value="1"/>
</dbReference>
<dbReference type="GO" id="GO:0005524">
    <property type="term" value="F:ATP binding"/>
    <property type="evidence" value="ECO:0007669"/>
    <property type="project" value="UniProtKB-KW"/>
</dbReference>
<feature type="domain" description="ABC transporter" evidence="4">
    <location>
        <begin position="5"/>
        <end position="232"/>
    </location>
</feature>
<gene>
    <name evidence="5" type="ORF">MQE39_09240</name>
</gene>
<keyword evidence="3 5" id="KW-0067">ATP-binding</keyword>
<evidence type="ECO:0000313" key="5">
    <source>
        <dbReference type="EMBL" id="MDY5168298.1"/>
    </source>
</evidence>
<comment type="caution">
    <text evidence="5">The sequence shown here is derived from an EMBL/GenBank/DDBJ whole genome shotgun (WGS) entry which is preliminary data.</text>
</comment>
<dbReference type="Pfam" id="PF00005">
    <property type="entry name" value="ABC_tran"/>
    <property type="match status" value="1"/>
</dbReference>
<dbReference type="SUPFAM" id="SSF52540">
    <property type="entry name" value="P-loop containing nucleoside triphosphate hydrolases"/>
    <property type="match status" value="1"/>
</dbReference>
<dbReference type="PROSITE" id="PS50893">
    <property type="entry name" value="ABC_TRANSPORTER_2"/>
    <property type="match status" value="1"/>
</dbReference>
<keyword evidence="1" id="KW-0813">Transport</keyword>
<dbReference type="AlphaFoldDB" id="A0AB35UNF1"/>
<sequence>MENILELKEVTKTFPKSNYKLDNVSFSLPYGAILGFVGENGAGKTTTIGCILNTIIKDSGTVKLFGREMHDGDTDLREKIGVVYDGDNFPVNWTAEQLAKVMSGLYKQWDNDLFQQYLGSFRLPIKQKIRNYSRGMTMKLAIAAALAHHPQLLVLDEATSGIDPIMRDEMLDVFLEFVQEEDHAILLSSHITSDLEKVADYITFIHDGKLLLTATKNELVYEYAIMRCKKEQFLAIDAKDILAYRQRDYQIDVLVADGKTAQRKYKDVVVDHGSIDEIMMLLVKGERV</sequence>
<proteinExistence type="predicted"/>
<protein>
    <submittedName>
        <fullName evidence="5">ABC transporter ATP-binding protein</fullName>
    </submittedName>
</protein>
<dbReference type="Gene3D" id="3.40.50.300">
    <property type="entry name" value="P-loop containing nucleotide triphosphate hydrolases"/>
    <property type="match status" value="1"/>
</dbReference>
<organism evidence="5 6">
    <name type="scientific">Dielma fastidiosa</name>
    <dbReference type="NCBI Taxonomy" id="1034346"/>
    <lineage>
        <taxon>Bacteria</taxon>
        <taxon>Bacillati</taxon>
        <taxon>Bacillota</taxon>
        <taxon>Erysipelotrichia</taxon>
        <taxon>Erysipelotrichales</taxon>
        <taxon>Erysipelotrichaceae</taxon>
        <taxon>Dielma</taxon>
    </lineage>
</organism>
<evidence type="ECO:0000256" key="3">
    <source>
        <dbReference type="ARBA" id="ARBA00022840"/>
    </source>
</evidence>
<evidence type="ECO:0000313" key="6">
    <source>
        <dbReference type="Proteomes" id="UP001276902"/>
    </source>
</evidence>
<reference evidence="5" key="1">
    <citation type="submission" date="2022-03" db="EMBL/GenBank/DDBJ databases">
        <title>First case of bacteraemia caused by Dielma fastidiosa in a patient hospitalised with diverticulitis.</title>
        <authorList>
            <person name="Forman-Ankjaer B."/>
            <person name="Hvid-Jensen F."/>
            <person name="Kobel C.M."/>
            <person name="Greve T."/>
        </authorList>
    </citation>
    <scope>NUCLEOTIDE SEQUENCE</scope>
    <source>
        <strain evidence="5">AUH_DF_2021</strain>
    </source>
</reference>
<dbReference type="InterPro" id="IPR051782">
    <property type="entry name" value="ABC_Transporter_VariousFunc"/>
</dbReference>
<dbReference type="CDD" id="cd03230">
    <property type="entry name" value="ABC_DR_subfamily_A"/>
    <property type="match status" value="1"/>
</dbReference>
<dbReference type="PANTHER" id="PTHR42939:SF3">
    <property type="entry name" value="ABC TRANSPORTER ATP-BINDING COMPONENT"/>
    <property type="match status" value="1"/>
</dbReference>
<dbReference type="GO" id="GO:0016887">
    <property type="term" value="F:ATP hydrolysis activity"/>
    <property type="evidence" value="ECO:0007669"/>
    <property type="project" value="InterPro"/>
</dbReference>
<dbReference type="Proteomes" id="UP001276902">
    <property type="component" value="Unassembled WGS sequence"/>
</dbReference>